<sequence>MVHTPTEIAQWMAEEIHRLGELAQVDAIAAVAKRFGNRFIKINERGNYALAPMILKEFRKVSEASIVWDRERKRWRPRRSDDELGRQQN</sequence>
<dbReference type="RefSeq" id="WP_354552138.1">
    <property type="nucleotide sequence ID" value="NZ_JBEPSM010000002.1"/>
</dbReference>
<reference evidence="1 2" key="1">
    <citation type="submission" date="2024-06" db="EMBL/GenBank/DDBJ databases">
        <title>Sorghum-associated microbial communities from plants grown in Nebraska, USA.</title>
        <authorList>
            <person name="Schachtman D."/>
        </authorList>
    </citation>
    <scope>NUCLEOTIDE SEQUENCE [LARGE SCALE GENOMIC DNA]</scope>
    <source>
        <strain evidence="1 2">3207</strain>
    </source>
</reference>
<accession>A0ABV2R1I1</accession>
<dbReference type="InterPro" id="IPR054228">
    <property type="entry name" value="DUF6953"/>
</dbReference>
<proteinExistence type="predicted"/>
<name>A0ABV2R1I1_9HYPH</name>
<dbReference type="Proteomes" id="UP001549321">
    <property type="component" value="Unassembled WGS sequence"/>
</dbReference>
<protein>
    <submittedName>
        <fullName evidence="1">Uncharacterized protein</fullName>
    </submittedName>
</protein>
<evidence type="ECO:0000313" key="2">
    <source>
        <dbReference type="Proteomes" id="UP001549321"/>
    </source>
</evidence>
<organism evidence="1 2">
    <name type="scientific">Kaistia defluvii</name>
    <dbReference type="NCBI Taxonomy" id="410841"/>
    <lineage>
        <taxon>Bacteria</taxon>
        <taxon>Pseudomonadati</taxon>
        <taxon>Pseudomonadota</taxon>
        <taxon>Alphaproteobacteria</taxon>
        <taxon>Hyphomicrobiales</taxon>
        <taxon>Kaistiaceae</taxon>
        <taxon>Kaistia</taxon>
    </lineage>
</organism>
<evidence type="ECO:0000313" key="1">
    <source>
        <dbReference type="EMBL" id="MET4634988.1"/>
    </source>
</evidence>
<comment type="caution">
    <text evidence="1">The sequence shown here is derived from an EMBL/GenBank/DDBJ whole genome shotgun (WGS) entry which is preliminary data.</text>
</comment>
<gene>
    <name evidence="1" type="ORF">ABIE08_002934</name>
</gene>
<dbReference type="Pfam" id="PF22266">
    <property type="entry name" value="DUF6953"/>
    <property type="match status" value="1"/>
</dbReference>
<keyword evidence="2" id="KW-1185">Reference proteome</keyword>
<dbReference type="EMBL" id="JBEPSM010000002">
    <property type="protein sequence ID" value="MET4634988.1"/>
    <property type="molecule type" value="Genomic_DNA"/>
</dbReference>